<feature type="coiled-coil region" evidence="1">
    <location>
        <begin position="164"/>
        <end position="194"/>
    </location>
</feature>
<dbReference type="InterPro" id="IPR001387">
    <property type="entry name" value="Cro/C1-type_HTH"/>
</dbReference>
<evidence type="ECO:0000313" key="4">
    <source>
        <dbReference type="Proteomes" id="UP000001681"/>
    </source>
</evidence>
<dbReference type="Proteomes" id="UP000001681">
    <property type="component" value="Chromosome"/>
</dbReference>
<dbReference type="SMART" id="SM00530">
    <property type="entry name" value="HTH_XRE"/>
    <property type="match status" value="1"/>
</dbReference>
<dbReference type="eggNOG" id="COG1396">
    <property type="taxonomic scope" value="Bacteria"/>
</dbReference>
<dbReference type="PROSITE" id="PS50943">
    <property type="entry name" value="HTH_CROC1"/>
    <property type="match status" value="1"/>
</dbReference>
<dbReference type="InterPro" id="IPR011990">
    <property type="entry name" value="TPR-like_helical_dom_sf"/>
</dbReference>
<evidence type="ECO:0000313" key="3">
    <source>
        <dbReference type="EMBL" id="ACB61181.1"/>
    </source>
</evidence>
<accession>B1YHK8</accession>
<gene>
    <name evidence="3" type="ordered locus">Exig_1729</name>
</gene>
<dbReference type="Pfam" id="PF01381">
    <property type="entry name" value="HTH_3"/>
    <property type="match status" value="1"/>
</dbReference>
<sequence length="292" mass="34764">MMKSLPHMIGNEIKRIRKEKKMTQKELCDGICSQAEISKIENGRNSPTIDLLQQISKRLRVPLSLLFRDQLESDAFREADNHLSSLFREQKYQEMRLELLRTDAIHHNEIRLLKAYFTILLEVKTEKIDYRTASALLSRLTDQEDIWYESPKMFIRIKMAISNLHVENEQYHLAEKVYEELEELTYDTEELKKQLIKVYYNHSQLLTYEKKYKAGLKITEKGLSYSLSLNDASFIAHFYYQRGYYHEVMLGDDSSPAQRDYTISYALFRAFHLHTYEEIVLKGKERFLLFTF</sequence>
<dbReference type="OrthoDB" id="1150409at2"/>
<reference evidence="3 4" key="2">
    <citation type="journal article" date="2008" name="BMC Genomics">
        <title>Architecture of thermal adaptation in an Exiguobacterium sibiricum strain isolated from 3 million year old permafrost: a genome and transcriptome approach.</title>
        <authorList>
            <person name="Rodrigues D.F."/>
            <person name="Ivanova N."/>
            <person name="He Z."/>
            <person name="Huebner M."/>
            <person name="Zhou J."/>
            <person name="Tiedje J.M."/>
        </authorList>
    </citation>
    <scope>NUCLEOTIDE SEQUENCE [LARGE SCALE GENOMIC DNA]</scope>
    <source>
        <strain evidence="4">DSM 17290 / CIP 109462 / JCM 13490 / 255-15</strain>
    </source>
</reference>
<dbReference type="GO" id="GO:0003677">
    <property type="term" value="F:DNA binding"/>
    <property type="evidence" value="ECO:0007669"/>
    <property type="project" value="InterPro"/>
</dbReference>
<dbReference type="InterPro" id="IPR010982">
    <property type="entry name" value="Lambda_DNA-bd_dom_sf"/>
</dbReference>
<dbReference type="Gene3D" id="1.25.40.10">
    <property type="entry name" value="Tetratricopeptide repeat domain"/>
    <property type="match status" value="1"/>
</dbReference>
<dbReference type="HOGENOM" id="CLU_053304_3_0_9"/>
<feature type="domain" description="HTH cro/C1-type" evidence="2">
    <location>
        <begin position="13"/>
        <end position="66"/>
    </location>
</feature>
<reference evidence="3 4" key="1">
    <citation type="journal article" date="2006" name="Extremophiles">
        <title>Characterization of Exiguobacterium isolates from the Siberian permafrost. Description of Exiguobacterium sibiricum sp. nov.</title>
        <authorList>
            <person name="Rodrigues D.F."/>
            <person name="Goris J."/>
            <person name="Vishnivetskaya T."/>
            <person name="Gilichinsky D."/>
            <person name="Thomashow M.F."/>
            <person name="Tiedje J.M."/>
        </authorList>
    </citation>
    <scope>NUCLEOTIDE SEQUENCE [LARGE SCALE GENOMIC DNA]</scope>
    <source>
        <strain evidence="4">DSM 17290 / CIP 109462 / JCM 13490 / 255-15</strain>
    </source>
</reference>
<dbReference type="InterPro" id="IPR053163">
    <property type="entry name" value="HTH-type_regulator_Rgg"/>
</dbReference>
<evidence type="ECO:0000256" key="1">
    <source>
        <dbReference type="SAM" id="Coils"/>
    </source>
</evidence>
<dbReference type="CDD" id="cd00093">
    <property type="entry name" value="HTH_XRE"/>
    <property type="match status" value="1"/>
</dbReference>
<reference evidence="4" key="3">
    <citation type="submission" date="2008-04" db="EMBL/GenBank/DDBJ databases">
        <title>Complete sequence of chromosome of Exiguobacterium sibiricum 255-15.</title>
        <authorList>
            <consortium name="US DOE Joint Genome Institute"/>
            <person name="Copeland A."/>
            <person name="Lucas S."/>
            <person name="Lapidus A."/>
            <person name="Glavina del Rio T."/>
            <person name="Dalin E."/>
            <person name="Tice H."/>
            <person name="Bruce D."/>
            <person name="Goodwin L."/>
            <person name="Pitluck S."/>
            <person name="Kiss H."/>
            <person name="Chertkov O."/>
            <person name="Monk C."/>
            <person name="Brettin T."/>
            <person name="Detter J.C."/>
            <person name="Han C."/>
            <person name="Kuske C.R."/>
            <person name="Schmutz J."/>
            <person name="Larimer F."/>
            <person name="Land M."/>
            <person name="Hauser L."/>
            <person name="Kyrpides N."/>
            <person name="Mikhailova N."/>
            <person name="Vishnivetskaya T."/>
            <person name="Rodrigues D.F."/>
            <person name="Gilichinsky D."/>
            <person name="Tiedje J."/>
            <person name="Richardson P."/>
        </authorList>
    </citation>
    <scope>NUCLEOTIDE SEQUENCE [LARGE SCALE GENOMIC DNA]</scope>
    <source>
        <strain evidence="4">DSM 17290 / CIP 109462 / JCM 13490 / 255-15</strain>
    </source>
</reference>
<dbReference type="EMBL" id="CP001022">
    <property type="protein sequence ID" value="ACB61181.1"/>
    <property type="molecule type" value="Genomic_DNA"/>
</dbReference>
<dbReference type="PANTHER" id="PTHR37038">
    <property type="entry name" value="TRANSCRIPTIONAL REGULATOR-RELATED"/>
    <property type="match status" value="1"/>
</dbReference>
<dbReference type="RefSeq" id="WP_012370599.1">
    <property type="nucleotide sequence ID" value="NC_010556.1"/>
</dbReference>
<dbReference type="Pfam" id="PF18768">
    <property type="entry name" value="RNPP_C"/>
    <property type="match status" value="1"/>
</dbReference>
<dbReference type="STRING" id="262543.Exig_1729"/>
<dbReference type="PANTHER" id="PTHR37038:SF14">
    <property type="entry name" value="TRANSCRIPTIONAL ACTIVATOR"/>
    <property type="match status" value="1"/>
</dbReference>
<keyword evidence="1" id="KW-0175">Coiled coil</keyword>
<name>B1YHK8_EXIS2</name>
<dbReference type="SUPFAM" id="SSF48452">
    <property type="entry name" value="TPR-like"/>
    <property type="match status" value="1"/>
</dbReference>
<protein>
    <submittedName>
        <fullName evidence="3">Transcriptional regulator, XRE family</fullName>
    </submittedName>
</protein>
<keyword evidence="4" id="KW-1185">Reference proteome</keyword>
<dbReference type="SUPFAM" id="SSF47413">
    <property type="entry name" value="lambda repressor-like DNA-binding domains"/>
    <property type="match status" value="1"/>
</dbReference>
<dbReference type="AlphaFoldDB" id="B1YHK8"/>
<dbReference type="KEGG" id="esi:Exig_1729"/>
<organism evidence="3 4">
    <name type="scientific">Exiguobacterium sibiricum (strain DSM 17290 / CCUG 55495 / CIP 109462 / JCM 13490 / 255-15)</name>
    <dbReference type="NCBI Taxonomy" id="262543"/>
    <lineage>
        <taxon>Bacteria</taxon>
        <taxon>Bacillati</taxon>
        <taxon>Bacillota</taxon>
        <taxon>Bacilli</taxon>
        <taxon>Bacillales</taxon>
        <taxon>Bacillales Family XII. Incertae Sedis</taxon>
        <taxon>Exiguobacterium</taxon>
    </lineage>
</organism>
<dbReference type="InterPro" id="IPR041315">
    <property type="entry name" value="PlcR_TPR"/>
</dbReference>
<proteinExistence type="predicted"/>
<evidence type="ECO:0000259" key="2">
    <source>
        <dbReference type="PROSITE" id="PS50943"/>
    </source>
</evidence>